<dbReference type="Pfam" id="PF00010">
    <property type="entry name" value="HLH"/>
    <property type="match status" value="1"/>
</dbReference>
<feature type="compositionally biased region" description="Basic and acidic residues" evidence="6">
    <location>
        <begin position="428"/>
        <end position="442"/>
    </location>
</feature>
<organism evidence="8">
    <name type="scientific">Salvia miltiorrhiza</name>
    <name type="common">Chinese sage</name>
    <dbReference type="NCBI Taxonomy" id="226208"/>
    <lineage>
        <taxon>Eukaryota</taxon>
        <taxon>Viridiplantae</taxon>
        <taxon>Streptophyta</taxon>
        <taxon>Embryophyta</taxon>
        <taxon>Tracheophyta</taxon>
        <taxon>Spermatophyta</taxon>
        <taxon>Magnoliopsida</taxon>
        <taxon>eudicotyledons</taxon>
        <taxon>Gunneridae</taxon>
        <taxon>Pentapetalae</taxon>
        <taxon>asterids</taxon>
        <taxon>lamiids</taxon>
        <taxon>Lamiales</taxon>
        <taxon>Lamiaceae</taxon>
        <taxon>Nepetoideae</taxon>
        <taxon>Mentheae</taxon>
        <taxon>Salviinae</taxon>
        <taxon>Salvia</taxon>
        <taxon>Salvia incertae sedis</taxon>
    </lineage>
</organism>
<dbReference type="SMART" id="SM00353">
    <property type="entry name" value="HLH"/>
    <property type="match status" value="1"/>
</dbReference>
<keyword evidence="2 5" id="KW-0805">Transcription regulation</keyword>
<comment type="subcellular location">
    <subcellularLocation>
        <location evidence="1 5">Nucleus</location>
    </subcellularLocation>
</comment>
<name>A0A0H3Y7J2_SALMI</name>
<feature type="region of interest" description="Disordered" evidence="6">
    <location>
        <begin position="383"/>
        <end position="442"/>
    </location>
</feature>
<dbReference type="PANTHER" id="PTHR11514">
    <property type="entry name" value="MYC"/>
    <property type="match status" value="1"/>
</dbReference>
<accession>A0A0H3Y7J2</accession>
<keyword evidence="3 5" id="KW-0804">Transcription</keyword>
<evidence type="ECO:0000256" key="4">
    <source>
        <dbReference type="ARBA" id="ARBA00023242"/>
    </source>
</evidence>
<feature type="compositionally biased region" description="Basic and acidic residues" evidence="6">
    <location>
        <begin position="488"/>
        <end position="497"/>
    </location>
</feature>
<keyword evidence="4 5" id="KW-0539">Nucleus</keyword>
<dbReference type="Gene3D" id="4.10.280.10">
    <property type="entry name" value="Helix-loop-helix DNA-binding domain"/>
    <property type="match status" value="1"/>
</dbReference>
<feature type="compositionally biased region" description="Polar residues" evidence="6">
    <location>
        <begin position="499"/>
        <end position="510"/>
    </location>
</feature>
<dbReference type="CDD" id="cd11449">
    <property type="entry name" value="bHLH_AtAIB_like"/>
    <property type="match status" value="1"/>
</dbReference>
<dbReference type="InterPro" id="IPR045084">
    <property type="entry name" value="AIB/MYC-like"/>
</dbReference>
<protein>
    <recommendedName>
        <fullName evidence="5">Transcription factor</fullName>
        <shortName evidence="5">bHLH transcription factor</shortName>
    </recommendedName>
    <alternativeName>
        <fullName evidence="5">Basic helix-loop-helix protein</fullName>
    </alternativeName>
</protein>
<evidence type="ECO:0000256" key="5">
    <source>
        <dbReference type="RuleBase" id="RU369104"/>
    </source>
</evidence>
<dbReference type="AlphaFoldDB" id="A0A0H3Y7J2"/>
<dbReference type="GO" id="GO:0003700">
    <property type="term" value="F:DNA-binding transcription factor activity"/>
    <property type="evidence" value="ECO:0007669"/>
    <property type="project" value="InterPro"/>
</dbReference>
<evidence type="ECO:0000259" key="7">
    <source>
        <dbReference type="PROSITE" id="PS50888"/>
    </source>
</evidence>
<dbReference type="GO" id="GO:0005634">
    <property type="term" value="C:nucleus"/>
    <property type="evidence" value="ECO:0007669"/>
    <property type="project" value="UniProtKB-SubCell"/>
</dbReference>
<dbReference type="GO" id="GO:0000976">
    <property type="term" value="F:transcription cis-regulatory region binding"/>
    <property type="evidence" value="ECO:0007669"/>
    <property type="project" value="TreeGrafter"/>
</dbReference>
<dbReference type="EMBL" id="KP257486">
    <property type="protein sequence ID" value="AKN09588.1"/>
    <property type="molecule type" value="mRNA"/>
</dbReference>
<dbReference type="Pfam" id="PF14215">
    <property type="entry name" value="bHLH-MYC_N"/>
    <property type="match status" value="1"/>
</dbReference>
<feature type="compositionally biased region" description="Basic and acidic residues" evidence="6">
    <location>
        <begin position="392"/>
        <end position="409"/>
    </location>
</feature>
<evidence type="ECO:0000256" key="3">
    <source>
        <dbReference type="ARBA" id="ARBA00023163"/>
    </source>
</evidence>
<dbReference type="GO" id="GO:0046983">
    <property type="term" value="F:protein dimerization activity"/>
    <property type="evidence" value="ECO:0007669"/>
    <property type="project" value="InterPro"/>
</dbReference>
<dbReference type="InterPro" id="IPR011598">
    <property type="entry name" value="bHLH_dom"/>
</dbReference>
<evidence type="ECO:0000256" key="2">
    <source>
        <dbReference type="ARBA" id="ARBA00023015"/>
    </source>
</evidence>
<dbReference type="PANTHER" id="PTHR11514:SF47">
    <property type="entry name" value="TRANSCRIPTION FACTOR BHLH13"/>
    <property type="match status" value="1"/>
</dbReference>
<dbReference type="InterPro" id="IPR036638">
    <property type="entry name" value="HLH_DNA-bd_sf"/>
</dbReference>
<evidence type="ECO:0000256" key="6">
    <source>
        <dbReference type="SAM" id="MobiDB-lite"/>
    </source>
</evidence>
<dbReference type="PROSITE" id="PS50888">
    <property type="entry name" value="BHLH"/>
    <property type="match status" value="1"/>
</dbReference>
<dbReference type="SUPFAM" id="SSF47459">
    <property type="entry name" value="HLH, helix-loop-helix DNA-binding domain"/>
    <property type="match status" value="1"/>
</dbReference>
<sequence length="595" mass="65703">MRKESSMAGIGWNDEDRAMASAVLGTKAFDYLMSNNVSAECSLMAMTNDENLQNKLSDLVERPNSANFSWNYAIFWQLSRSRAGDLVLGWGDGCCREPREIEEDSDVTRFLRIRQEDECQQRMRKRVLQKLHISFGGSEDESYAFGLDKVTDAEMFFLASMYFSYARGEGGPGRCFSSGEHLWLSDAFKSPVDYCVRSFLARSAGVQTIVLVPTDIGVVELGSIRCVPESLELVKVVRSSFSSLSGVLRSKKAVAVAVAAENDRSNPKSGFGEVIPKIFGQDLCSGRVELKEKVDVRKVGYGAMDASANGNGNGNGNGQPFANGFHAMVWRQYGNVNVKPANPVEVCKNPPRPTKHVNDMVNGARDGQHRKPAQMQIDFAGATARPVSSRPRSAESEHSDIEAPCKEEGMVVVSEDNRPRKRGRKPANGREEPLNHVEAERQRREKLNQRFYALRAVVPNISKMDKASLLGDAIAYITELQNKLKELESSKESRLSREASVSETQPNTETPACIPSIDIQAGREEVTLKVSCQLDAHPYRAIKDARATIVDAKFASGSEKVFHTFVVKSDAPERLTKEKLLEAISNSQQQSSSVG</sequence>
<dbReference type="InterPro" id="IPR025610">
    <property type="entry name" value="MYC/MYB_N"/>
</dbReference>
<reference evidence="8" key="1">
    <citation type="submission" date="2014-12" db="EMBL/GenBank/DDBJ databases">
        <title>Genome-wide characterization and analysis of bHLH transcription factors related to tanshinones biosynthesis in Salvia miltiorrhiza.</title>
        <authorList>
            <person name="Zhang X."/>
            <person name="Song J."/>
        </authorList>
    </citation>
    <scope>NUCLEOTIDE SEQUENCE</scope>
</reference>
<feature type="domain" description="BHLH" evidence="7">
    <location>
        <begin position="431"/>
        <end position="480"/>
    </location>
</feature>
<feature type="region of interest" description="Disordered" evidence="6">
    <location>
        <begin position="488"/>
        <end position="511"/>
    </location>
</feature>
<dbReference type="SMR" id="A0A0H3Y7J2"/>
<evidence type="ECO:0000313" key="8">
    <source>
        <dbReference type="EMBL" id="AKN09588.1"/>
    </source>
</evidence>
<proteinExistence type="evidence at transcript level"/>
<evidence type="ECO:0000256" key="1">
    <source>
        <dbReference type="ARBA" id="ARBA00004123"/>
    </source>
</evidence>